<dbReference type="InterPro" id="IPR025558">
    <property type="entry name" value="DUF4283"/>
</dbReference>
<dbReference type="InterPro" id="IPR001878">
    <property type="entry name" value="Znf_CCHC"/>
</dbReference>
<keyword evidence="1" id="KW-0863">Zinc-finger</keyword>
<protein>
    <recommendedName>
        <fullName evidence="2">CCHC-type domain-containing protein</fullName>
    </recommendedName>
</protein>
<dbReference type="PROSITE" id="PS50158">
    <property type="entry name" value="ZF_CCHC"/>
    <property type="match status" value="1"/>
</dbReference>
<evidence type="ECO:0000313" key="3">
    <source>
        <dbReference type="EnsemblPlants" id="AUR62028325-RA:cds"/>
    </source>
</evidence>
<dbReference type="EnsemblPlants" id="AUR62028325-RA">
    <property type="protein sequence ID" value="AUR62028325-RA:cds"/>
    <property type="gene ID" value="AUR62028325"/>
</dbReference>
<reference evidence="3" key="2">
    <citation type="submission" date="2021-03" db="UniProtKB">
        <authorList>
            <consortium name="EnsemblPlants"/>
        </authorList>
    </citation>
    <scope>IDENTIFICATION</scope>
</reference>
<reference evidence="3" key="1">
    <citation type="journal article" date="2017" name="Nature">
        <title>The genome of Chenopodium quinoa.</title>
        <authorList>
            <person name="Jarvis D.E."/>
            <person name="Ho Y.S."/>
            <person name="Lightfoot D.J."/>
            <person name="Schmoeckel S.M."/>
            <person name="Li B."/>
            <person name="Borm T.J.A."/>
            <person name="Ohyanagi H."/>
            <person name="Mineta K."/>
            <person name="Michell C.T."/>
            <person name="Saber N."/>
            <person name="Kharbatia N.M."/>
            <person name="Rupper R.R."/>
            <person name="Sharp A.R."/>
            <person name="Dally N."/>
            <person name="Boughton B.A."/>
            <person name="Woo Y.H."/>
            <person name="Gao G."/>
            <person name="Schijlen E.G.W.M."/>
            <person name="Guo X."/>
            <person name="Momin A.A."/>
            <person name="Negrao S."/>
            <person name="Al-Babili S."/>
            <person name="Gehring C."/>
            <person name="Roessner U."/>
            <person name="Jung C."/>
            <person name="Murphy K."/>
            <person name="Arold S.T."/>
            <person name="Gojobori T."/>
            <person name="van der Linden C.G."/>
            <person name="van Loo E.N."/>
            <person name="Jellen E.N."/>
            <person name="Maughan P.J."/>
            <person name="Tester M."/>
        </authorList>
    </citation>
    <scope>NUCLEOTIDE SEQUENCE [LARGE SCALE GENOMIC DNA]</scope>
    <source>
        <strain evidence="3">cv. PI 614886</strain>
    </source>
</reference>
<dbReference type="InterPro" id="IPR025836">
    <property type="entry name" value="Zn_knuckle_CX2CX4HX4C"/>
</dbReference>
<dbReference type="AlphaFoldDB" id="A0A803MFA7"/>
<dbReference type="PANTHER" id="PTHR31286">
    <property type="entry name" value="GLYCINE-RICH CELL WALL STRUCTURAL PROTEIN 1.8-LIKE"/>
    <property type="match status" value="1"/>
</dbReference>
<evidence type="ECO:0000256" key="1">
    <source>
        <dbReference type="PROSITE-ProRule" id="PRU00047"/>
    </source>
</evidence>
<dbReference type="OMA" id="GTENMMQ"/>
<evidence type="ECO:0000313" key="4">
    <source>
        <dbReference type="Proteomes" id="UP000596660"/>
    </source>
</evidence>
<feature type="domain" description="CCHC-type" evidence="2">
    <location>
        <begin position="207"/>
        <end position="220"/>
    </location>
</feature>
<accession>A0A803MFA7</accession>
<dbReference type="Pfam" id="PF14392">
    <property type="entry name" value="zf-CCHC_4"/>
    <property type="match status" value="1"/>
</dbReference>
<dbReference type="Gramene" id="AUR62028325-RA">
    <property type="protein sequence ID" value="AUR62028325-RA:cds"/>
    <property type="gene ID" value="AUR62028325"/>
</dbReference>
<sequence length="435" mass="49224">MADGLSSRWKNLKISPEEKEYVDLRVEGAKMKDVRLSLCLLGQLITNKKFNKEAIKRTLKNVWNLSNGIVIRNLDYDIFMFQSFHWKDMKKVQDGAPWCFDQQLLVLKENESGKQPWQVEFTHSLFWLRMYDLPFDSNTVEDAKAVASRVGEVVEVDEIDEVGWETSFRVRVLMDIRKPIRRWQRIKNKAGQDAWVVFKYERLPMICFECGLIGHTDKDCMFGGISAQNGETTLYGMWLKASPLKDRSKAREEVLELKARGPLEFIPLPEAMMKDREDMDSYIEGTENMMQTNISTVTNRTNSKVSGNMLQTNISTTGASTKNMLQTNISTTGASTKNVLQTNISTTGAGTKSMLQTNISTTGAGTKSMLQTNISTTGAGTKSMLQTNINATGAGTENMMQTNISTTGAPNKQGEQCMDDFEFQLMKWEWNDIYS</sequence>
<keyword evidence="4" id="KW-1185">Reference proteome</keyword>
<dbReference type="Pfam" id="PF14111">
    <property type="entry name" value="DUF4283"/>
    <property type="match status" value="1"/>
</dbReference>
<dbReference type="GO" id="GO:0008270">
    <property type="term" value="F:zinc ion binding"/>
    <property type="evidence" value="ECO:0007669"/>
    <property type="project" value="UniProtKB-KW"/>
</dbReference>
<proteinExistence type="predicted"/>
<dbReference type="PANTHER" id="PTHR31286:SF167">
    <property type="entry name" value="OS09G0268800 PROTEIN"/>
    <property type="match status" value="1"/>
</dbReference>
<dbReference type="InterPro" id="IPR040256">
    <property type="entry name" value="At4g02000-like"/>
</dbReference>
<organism evidence="3 4">
    <name type="scientific">Chenopodium quinoa</name>
    <name type="common">Quinoa</name>
    <dbReference type="NCBI Taxonomy" id="63459"/>
    <lineage>
        <taxon>Eukaryota</taxon>
        <taxon>Viridiplantae</taxon>
        <taxon>Streptophyta</taxon>
        <taxon>Embryophyta</taxon>
        <taxon>Tracheophyta</taxon>
        <taxon>Spermatophyta</taxon>
        <taxon>Magnoliopsida</taxon>
        <taxon>eudicotyledons</taxon>
        <taxon>Gunneridae</taxon>
        <taxon>Pentapetalae</taxon>
        <taxon>Caryophyllales</taxon>
        <taxon>Chenopodiaceae</taxon>
        <taxon>Chenopodioideae</taxon>
        <taxon>Atripliceae</taxon>
        <taxon>Chenopodium</taxon>
    </lineage>
</organism>
<keyword evidence="1" id="KW-0862">Zinc</keyword>
<dbReference type="GO" id="GO:0003676">
    <property type="term" value="F:nucleic acid binding"/>
    <property type="evidence" value="ECO:0007669"/>
    <property type="project" value="InterPro"/>
</dbReference>
<evidence type="ECO:0000259" key="2">
    <source>
        <dbReference type="PROSITE" id="PS50158"/>
    </source>
</evidence>
<name>A0A803MFA7_CHEQI</name>
<dbReference type="Proteomes" id="UP000596660">
    <property type="component" value="Unplaced"/>
</dbReference>
<keyword evidence="1" id="KW-0479">Metal-binding</keyword>